<keyword evidence="1" id="KW-0732">Signal</keyword>
<dbReference type="Proteomes" id="UP000798951">
    <property type="component" value="Unassembled WGS sequence"/>
</dbReference>
<proteinExistence type="predicted"/>
<dbReference type="InterPro" id="IPR056463">
    <property type="entry name" value="DUF7373_C"/>
</dbReference>
<dbReference type="EMBL" id="VMSD01000001">
    <property type="protein sequence ID" value="KAF0849193.1"/>
    <property type="molecule type" value="Genomic_DNA"/>
</dbReference>
<dbReference type="PROSITE" id="PS51257">
    <property type="entry name" value="PROKAR_LIPOPROTEIN"/>
    <property type="match status" value="1"/>
</dbReference>
<reference evidence="4 5" key="1">
    <citation type="submission" date="2019-07" db="EMBL/GenBank/DDBJ databases">
        <title>Genomic Encyclopedia of Type Strains, Phase IV (KMG-IV): sequencing the most valuable type-strain genomes for metagenomic binning, comparative biology and taxonomic classification.</title>
        <authorList>
            <person name="Goeker M."/>
        </authorList>
    </citation>
    <scope>NUCLEOTIDE SEQUENCE [LARGE SCALE GENOMIC DNA]</scope>
    <source>
        <strain evidence="4 5">DSM 44831</strain>
    </source>
</reference>
<feature type="chain" id="PRO_5046969171" evidence="1">
    <location>
        <begin position="30"/>
        <end position="406"/>
    </location>
</feature>
<feature type="domain" description="DUF7373" evidence="2">
    <location>
        <begin position="55"/>
        <end position="252"/>
    </location>
</feature>
<evidence type="ECO:0000259" key="2">
    <source>
        <dbReference type="Pfam" id="PF24088"/>
    </source>
</evidence>
<evidence type="ECO:0000259" key="3">
    <source>
        <dbReference type="Pfam" id="PF24092"/>
    </source>
</evidence>
<feature type="signal peptide" evidence="1">
    <location>
        <begin position="1"/>
        <end position="29"/>
    </location>
</feature>
<accession>A0ABQ6YTR8</accession>
<gene>
    <name evidence="4" type="ORF">FNL39_101630</name>
</gene>
<sequence length="406" mass="44696">MSNRAARWMKTAAVVALALALGGCGGDRAVSLGPLTTQRPPAEVGNFQWQPRTVGTAKNLREARTREAHRLADVVVLPPEIDPDYVINDEVESRRSYVVLDGTGLADVVVNDTFDTVAHNLVAGSRTQWSSRSDDNDKSRQLTIAVLEFPDSASAAAVATTLERDDFTYHRDNEPVHLVRYPGTAAHWRPRVSSLGAWTAHERFVVFVKFDDERRAPDLPSLTAEVERTLDAQLPLLDQFAPTASEKLLTIELDPEGLFGRTLDADPTAWPVDRVHVGAYAGRGGWEPWWSYGRGKYSERIRPDALAHFQVDQVAIGDTVVARTRTEEAAQALLSEERRLMDQHADSAEPPITTPADIGCFLDAQYPATGAVCLFRVGRHVVKAKSKHTPTLRQMIAAQHMLLVGA</sequence>
<organism evidence="4 5">
    <name type="scientific">Nocardia caishijiensis</name>
    <dbReference type="NCBI Taxonomy" id="184756"/>
    <lineage>
        <taxon>Bacteria</taxon>
        <taxon>Bacillati</taxon>
        <taxon>Actinomycetota</taxon>
        <taxon>Actinomycetes</taxon>
        <taxon>Mycobacteriales</taxon>
        <taxon>Nocardiaceae</taxon>
        <taxon>Nocardia</taxon>
    </lineage>
</organism>
<evidence type="ECO:0000256" key="1">
    <source>
        <dbReference type="SAM" id="SignalP"/>
    </source>
</evidence>
<comment type="caution">
    <text evidence="4">The sequence shown here is derived from an EMBL/GenBank/DDBJ whole genome shotgun (WGS) entry which is preliminary data.</text>
</comment>
<dbReference type="InterPro" id="IPR055797">
    <property type="entry name" value="DUF7373"/>
</dbReference>
<evidence type="ECO:0000313" key="4">
    <source>
        <dbReference type="EMBL" id="KAF0849193.1"/>
    </source>
</evidence>
<name>A0ABQ6YTR8_9NOCA</name>
<dbReference type="RefSeq" id="WP_157101830.1">
    <property type="nucleotide sequence ID" value="NZ_VMSD01000001.1"/>
</dbReference>
<keyword evidence="5" id="KW-1185">Reference proteome</keyword>
<evidence type="ECO:0000313" key="5">
    <source>
        <dbReference type="Proteomes" id="UP000798951"/>
    </source>
</evidence>
<protein>
    <submittedName>
        <fullName evidence="4">Uncharacterized protein</fullName>
    </submittedName>
</protein>
<feature type="domain" description="DUF7373" evidence="3">
    <location>
        <begin position="301"/>
        <end position="404"/>
    </location>
</feature>
<dbReference type="Pfam" id="PF24088">
    <property type="entry name" value="DUF7373"/>
    <property type="match status" value="1"/>
</dbReference>
<dbReference type="Pfam" id="PF24092">
    <property type="entry name" value="DUF7373_C"/>
    <property type="match status" value="1"/>
</dbReference>